<organism evidence="14 15">
    <name type="scientific">Ottowia pentelensis</name>
    <dbReference type="NCBI Taxonomy" id="511108"/>
    <lineage>
        <taxon>Bacteria</taxon>
        <taxon>Pseudomonadati</taxon>
        <taxon>Pseudomonadota</taxon>
        <taxon>Betaproteobacteria</taxon>
        <taxon>Burkholderiales</taxon>
        <taxon>Comamonadaceae</taxon>
        <taxon>Ottowia</taxon>
    </lineage>
</organism>
<evidence type="ECO:0000256" key="6">
    <source>
        <dbReference type="ARBA" id="ARBA00022692"/>
    </source>
</evidence>
<evidence type="ECO:0000256" key="5">
    <source>
        <dbReference type="ARBA" id="ARBA00022679"/>
    </source>
</evidence>
<keyword evidence="14" id="KW-0067">ATP-binding</keyword>
<keyword evidence="7" id="KW-0418">Kinase</keyword>
<proteinExistence type="predicted"/>
<dbReference type="Pfam" id="PF02518">
    <property type="entry name" value="HATPase_c"/>
    <property type="match status" value="1"/>
</dbReference>
<dbReference type="PRINTS" id="PR00344">
    <property type="entry name" value="BCTRLSENSOR"/>
</dbReference>
<evidence type="ECO:0000256" key="10">
    <source>
        <dbReference type="ARBA" id="ARBA00023136"/>
    </source>
</evidence>
<dbReference type="InterPro" id="IPR003661">
    <property type="entry name" value="HisK_dim/P_dom"/>
</dbReference>
<dbReference type="InterPro" id="IPR036890">
    <property type="entry name" value="HATPase_C_sf"/>
</dbReference>
<dbReference type="PROSITE" id="PS50885">
    <property type="entry name" value="HAMP"/>
    <property type="match status" value="1"/>
</dbReference>
<evidence type="ECO:0000259" key="12">
    <source>
        <dbReference type="PROSITE" id="PS50109"/>
    </source>
</evidence>
<evidence type="ECO:0000256" key="9">
    <source>
        <dbReference type="ARBA" id="ARBA00023012"/>
    </source>
</evidence>
<dbReference type="SMART" id="SM00387">
    <property type="entry name" value="HATPase_c"/>
    <property type="match status" value="1"/>
</dbReference>
<keyword evidence="6 11" id="KW-0812">Transmembrane</keyword>
<evidence type="ECO:0000256" key="1">
    <source>
        <dbReference type="ARBA" id="ARBA00000085"/>
    </source>
</evidence>
<feature type="domain" description="Histidine kinase" evidence="12">
    <location>
        <begin position="231"/>
        <end position="445"/>
    </location>
</feature>
<dbReference type="EMBL" id="JBHLTN010000007">
    <property type="protein sequence ID" value="MFC0591915.1"/>
    <property type="molecule type" value="Genomic_DNA"/>
</dbReference>
<keyword evidence="9" id="KW-0902">Two-component regulatory system</keyword>
<dbReference type="InterPro" id="IPR004358">
    <property type="entry name" value="Sig_transdc_His_kin-like_C"/>
</dbReference>
<evidence type="ECO:0000313" key="15">
    <source>
        <dbReference type="Proteomes" id="UP001589834"/>
    </source>
</evidence>
<dbReference type="InterPro" id="IPR050428">
    <property type="entry name" value="TCS_sensor_his_kinase"/>
</dbReference>
<dbReference type="PANTHER" id="PTHR45436:SF15">
    <property type="entry name" value="SENSOR HISTIDINE KINASE CUSS"/>
    <property type="match status" value="1"/>
</dbReference>
<dbReference type="SUPFAM" id="SSF47384">
    <property type="entry name" value="Homodimeric domain of signal transducing histidine kinase"/>
    <property type="match status" value="1"/>
</dbReference>
<keyword evidence="8 11" id="KW-1133">Transmembrane helix</keyword>
<evidence type="ECO:0000256" key="8">
    <source>
        <dbReference type="ARBA" id="ARBA00022989"/>
    </source>
</evidence>
<dbReference type="Pfam" id="PF00512">
    <property type="entry name" value="HisKA"/>
    <property type="match status" value="1"/>
</dbReference>
<dbReference type="Gene3D" id="3.30.565.10">
    <property type="entry name" value="Histidine kinase-like ATPase, C-terminal domain"/>
    <property type="match status" value="1"/>
</dbReference>
<gene>
    <name evidence="14" type="ORF">ACFFGG_05030</name>
</gene>
<accession>A0ABV6PPZ6</accession>
<protein>
    <recommendedName>
        <fullName evidence="3">histidine kinase</fullName>
        <ecNumber evidence="3">2.7.13.3</ecNumber>
    </recommendedName>
</protein>
<dbReference type="EC" id="2.7.13.3" evidence="3"/>
<dbReference type="InterPro" id="IPR036097">
    <property type="entry name" value="HisK_dim/P_sf"/>
</dbReference>
<evidence type="ECO:0000313" key="14">
    <source>
        <dbReference type="EMBL" id="MFC0591915.1"/>
    </source>
</evidence>
<dbReference type="CDD" id="cd00082">
    <property type="entry name" value="HisKA"/>
    <property type="match status" value="1"/>
</dbReference>
<dbReference type="InterPro" id="IPR003660">
    <property type="entry name" value="HAMP_dom"/>
</dbReference>
<dbReference type="SMART" id="SM00388">
    <property type="entry name" value="HisKA"/>
    <property type="match status" value="1"/>
</dbReference>
<dbReference type="Gene3D" id="1.10.287.130">
    <property type="match status" value="1"/>
</dbReference>
<comment type="caution">
    <text evidence="14">The sequence shown here is derived from an EMBL/GenBank/DDBJ whole genome shotgun (WGS) entry which is preliminary data.</text>
</comment>
<feature type="domain" description="HAMP" evidence="13">
    <location>
        <begin position="171"/>
        <end position="223"/>
    </location>
</feature>
<dbReference type="PANTHER" id="PTHR45436">
    <property type="entry name" value="SENSOR HISTIDINE KINASE YKOH"/>
    <property type="match status" value="1"/>
</dbReference>
<evidence type="ECO:0000256" key="2">
    <source>
        <dbReference type="ARBA" id="ARBA00004141"/>
    </source>
</evidence>
<comment type="catalytic activity">
    <reaction evidence="1">
        <text>ATP + protein L-histidine = ADP + protein N-phospho-L-histidine.</text>
        <dbReference type="EC" id="2.7.13.3"/>
    </reaction>
</comment>
<dbReference type="SUPFAM" id="SSF55874">
    <property type="entry name" value="ATPase domain of HSP90 chaperone/DNA topoisomerase II/histidine kinase"/>
    <property type="match status" value="1"/>
</dbReference>
<name>A0ABV6PPZ6_9BURK</name>
<keyword evidence="4" id="KW-0597">Phosphoprotein</keyword>
<dbReference type="PROSITE" id="PS50109">
    <property type="entry name" value="HIS_KIN"/>
    <property type="match status" value="1"/>
</dbReference>
<evidence type="ECO:0000256" key="4">
    <source>
        <dbReference type="ARBA" id="ARBA00022553"/>
    </source>
</evidence>
<evidence type="ECO:0000256" key="7">
    <source>
        <dbReference type="ARBA" id="ARBA00022777"/>
    </source>
</evidence>
<evidence type="ECO:0000259" key="13">
    <source>
        <dbReference type="PROSITE" id="PS50885"/>
    </source>
</evidence>
<feature type="transmembrane region" description="Helical" evidence="11">
    <location>
        <begin position="152"/>
        <end position="170"/>
    </location>
</feature>
<evidence type="ECO:0000256" key="3">
    <source>
        <dbReference type="ARBA" id="ARBA00012438"/>
    </source>
</evidence>
<sequence length="450" mass="48254">MNASLQRKLSLALLGTIAGVALVAGVLSFAAAYDEAQELQDDVLRQVATLTQGRGTNAAVPALADGHFEDHDDASRLYVQVLGQDNPRSLTIDQGGPLPVPVTTPDGLHTMMLSGESFRVLVKTSAGGMRIVVAQEADFRDDIAQGSALRTVLPFAVLVPILLFVVVSLVRRMFRPVVRLAEAIDRRGEGDLQPIADHNLPAEVRPFVRAINRLLGRVAQTLDGQRRFVADAAHELRSPLTALSLQAERLQQAPMSELARERLAVLRQGIERGRALLEQLLSLARAQQRAEPPAAGVSMQAVFRRVLQDLLPLAEARQIDVGVAGEGDARVPASELDLLTLVKNLVDNAIRYTPAGGRVDLSVESRPEGVLLRIQDSGPGIAPAERERVFDPFYRTPGNEQAGSGLGLAIVQAIAQRLGARVSLDDADPAVPAGLLVRVLLPAHGEAPLR</sequence>
<comment type="subcellular location">
    <subcellularLocation>
        <location evidence="2">Membrane</location>
        <topology evidence="2">Multi-pass membrane protein</topology>
    </subcellularLocation>
</comment>
<keyword evidence="5" id="KW-0808">Transferase</keyword>
<evidence type="ECO:0000256" key="11">
    <source>
        <dbReference type="SAM" id="Phobius"/>
    </source>
</evidence>
<dbReference type="InterPro" id="IPR003594">
    <property type="entry name" value="HATPase_dom"/>
</dbReference>
<dbReference type="RefSeq" id="WP_377480542.1">
    <property type="nucleotide sequence ID" value="NZ_JBHLTN010000007.1"/>
</dbReference>
<dbReference type="GO" id="GO:0005524">
    <property type="term" value="F:ATP binding"/>
    <property type="evidence" value="ECO:0007669"/>
    <property type="project" value="UniProtKB-KW"/>
</dbReference>
<dbReference type="Proteomes" id="UP001589834">
    <property type="component" value="Unassembled WGS sequence"/>
</dbReference>
<dbReference type="CDD" id="cd00075">
    <property type="entry name" value="HATPase"/>
    <property type="match status" value="1"/>
</dbReference>
<keyword evidence="14" id="KW-0547">Nucleotide-binding</keyword>
<keyword evidence="10 11" id="KW-0472">Membrane</keyword>
<keyword evidence="15" id="KW-1185">Reference proteome</keyword>
<reference evidence="14 15" key="1">
    <citation type="submission" date="2024-09" db="EMBL/GenBank/DDBJ databases">
        <authorList>
            <person name="Sun Q."/>
            <person name="Mori K."/>
        </authorList>
    </citation>
    <scope>NUCLEOTIDE SEQUENCE [LARGE SCALE GENOMIC DNA]</scope>
    <source>
        <strain evidence="14 15">NCAIM B.02336</strain>
    </source>
</reference>
<dbReference type="InterPro" id="IPR005467">
    <property type="entry name" value="His_kinase_dom"/>
</dbReference>